<gene>
    <name evidence="1" type="ORF">EV668_2696</name>
</gene>
<dbReference type="EMBL" id="SNZR01000013">
    <property type="protein sequence ID" value="TDR89860.1"/>
    <property type="molecule type" value="Genomic_DNA"/>
</dbReference>
<dbReference type="OrthoDB" id="9806367at2"/>
<organism evidence="1 2">
    <name type="scientific">Enterovirga rhinocerotis</name>
    <dbReference type="NCBI Taxonomy" id="1339210"/>
    <lineage>
        <taxon>Bacteria</taxon>
        <taxon>Pseudomonadati</taxon>
        <taxon>Pseudomonadota</taxon>
        <taxon>Alphaproteobacteria</taxon>
        <taxon>Hyphomicrobiales</taxon>
        <taxon>Methylobacteriaceae</taxon>
        <taxon>Enterovirga</taxon>
    </lineage>
</organism>
<evidence type="ECO:0000313" key="1">
    <source>
        <dbReference type="EMBL" id="TDR89860.1"/>
    </source>
</evidence>
<sequence length="151" mass="16497">MAHPAPASDDTLKLVAFDDDDLAIISAHLQDAVIRVGDLTYVPERGRFALVARRFDWGCSESDPRRCLTGLHFERVLKARTRGFDRDQHDEALALLAVRFKETAAPSGTATLVFAGGAEIELDLECLEARMQDLGPVWAAKARPAHDLGSA</sequence>
<dbReference type="RefSeq" id="WP_133770805.1">
    <property type="nucleotide sequence ID" value="NZ_SNZR01000013.1"/>
</dbReference>
<proteinExistence type="predicted"/>
<name>A0A4R7BVJ7_9HYPH</name>
<keyword evidence="2" id="KW-1185">Reference proteome</keyword>
<reference evidence="1 2" key="1">
    <citation type="submission" date="2019-03" db="EMBL/GenBank/DDBJ databases">
        <title>Genomic Encyclopedia of Type Strains, Phase IV (KMG-IV): sequencing the most valuable type-strain genomes for metagenomic binning, comparative biology and taxonomic classification.</title>
        <authorList>
            <person name="Goeker M."/>
        </authorList>
    </citation>
    <scope>NUCLEOTIDE SEQUENCE [LARGE SCALE GENOMIC DNA]</scope>
    <source>
        <strain evidence="1 2">DSM 25903</strain>
    </source>
</reference>
<protein>
    <submittedName>
        <fullName evidence="1">DUF2948 family protein</fullName>
    </submittedName>
</protein>
<evidence type="ECO:0000313" key="2">
    <source>
        <dbReference type="Proteomes" id="UP000295122"/>
    </source>
</evidence>
<dbReference type="InterPro" id="IPR021335">
    <property type="entry name" value="DUF2948"/>
</dbReference>
<dbReference type="AlphaFoldDB" id="A0A4R7BVJ7"/>
<dbReference type="Pfam" id="PF11164">
    <property type="entry name" value="DUF2948"/>
    <property type="match status" value="1"/>
</dbReference>
<dbReference type="Proteomes" id="UP000295122">
    <property type="component" value="Unassembled WGS sequence"/>
</dbReference>
<comment type="caution">
    <text evidence="1">The sequence shown here is derived from an EMBL/GenBank/DDBJ whole genome shotgun (WGS) entry which is preliminary data.</text>
</comment>
<accession>A0A4R7BVJ7</accession>